<dbReference type="PANTHER" id="PTHR45927">
    <property type="entry name" value="LYSM-DOMAIN RECEPTOR-LIKE KINASE-RELATED"/>
    <property type="match status" value="1"/>
</dbReference>
<organism evidence="2 3">
    <name type="scientific">Senna tora</name>
    <dbReference type="NCBI Taxonomy" id="362788"/>
    <lineage>
        <taxon>Eukaryota</taxon>
        <taxon>Viridiplantae</taxon>
        <taxon>Streptophyta</taxon>
        <taxon>Embryophyta</taxon>
        <taxon>Tracheophyta</taxon>
        <taxon>Spermatophyta</taxon>
        <taxon>Magnoliopsida</taxon>
        <taxon>eudicotyledons</taxon>
        <taxon>Gunneridae</taxon>
        <taxon>Pentapetalae</taxon>
        <taxon>rosids</taxon>
        <taxon>fabids</taxon>
        <taxon>Fabales</taxon>
        <taxon>Fabaceae</taxon>
        <taxon>Caesalpinioideae</taxon>
        <taxon>Cassia clade</taxon>
        <taxon>Senna</taxon>
    </lineage>
</organism>
<keyword evidence="2" id="KW-0418">Kinase</keyword>
<dbReference type="GO" id="GO:0016301">
    <property type="term" value="F:kinase activity"/>
    <property type="evidence" value="ECO:0007669"/>
    <property type="project" value="UniProtKB-KW"/>
</dbReference>
<sequence>MNPRDTGVLLRGRESRDGVPLTPRDAVRDSIGFLGGGGNNEGGCFEGLRGLMDPNLKDYPLAEALCLVVLAKACVEDDPLHRLSMDDIMKVLAKMLLVLENKEKNELAEFHVVRFRKSEHFLTSCPRLFKKVEICFNNIS</sequence>
<dbReference type="InterPro" id="IPR052611">
    <property type="entry name" value="Plant_RLK_LysM"/>
</dbReference>
<dbReference type="EMBL" id="JAAIUW010000013">
    <property type="protein sequence ID" value="KAF7802106.1"/>
    <property type="molecule type" value="Genomic_DNA"/>
</dbReference>
<gene>
    <name evidence="2" type="ORF">G2W53_041217</name>
</gene>
<name>A0A834SFC8_9FABA</name>
<accession>A0A834SFC8</accession>
<dbReference type="OrthoDB" id="60033at2759"/>
<reference evidence="2" key="1">
    <citation type="submission" date="2020-09" db="EMBL/GenBank/DDBJ databases">
        <title>Genome-Enabled Discovery of Anthraquinone Biosynthesis in Senna tora.</title>
        <authorList>
            <person name="Kang S.-H."/>
            <person name="Pandey R.P."/>
            <person name="Lee C.-M."/>
            <person name="Sim J.-S."/>
            <person name="Jeong J.-T."/>
            <person name="Choi B.-S."/>
            <person name="Jung M."/>
            <person name="Ginzburg D."/>
            <person name="Zhao K."/>
            <person name="Won S.Y."/>
            <person name="Oh T.-J."/>
            <person name="Yu Y."/>
            <person name="Kim N.-H."/>
            <person name="Lee O.R."/>
            <person name="Lee T.-H."/>
            <person name="Bashyal P."/>
            <person name="Kim T.-S."/>
            <person name="Lee W.-H."/>
            <person name="Kawkins C."/>
            <person name="Kim C.-K."/>
            <person name="Kim J.S."/>
            <person name="Ahn B.O."/>
            <person name="Rhee S.Y."/>
            <person name="Sohng J.K."/>
        </authorList>
    </citation>
    <scope>NUCLEOTIDE SEQUENCE</scope>
    <source>
        <tissue evidence="2">Leaf</tissue>
    </source>
</reference>
<evidence type="ECO:0000313" key="2">
    <source>
        <dbReference type="EMBL" id="KAF7802106.1"/>
    </source>
</evidence>
<evidence type="ECO:0000256" key="1">
    <source>
        <dbReference type="SAM" id="MobiDB-lite"/>
    </source>
</evidence>
<evidence type="ECO:0000313" key="3">
    <source>
        <dbReference type="Proteomes" id="UP000634136"/>
    </source>
</evidence>
<keyword evidence="2" id="KW-0808">Transferase</keyword>
<comment type="caution">
    <text evidence="2">The sequence shown here is derived from an EMBL/GenBank/DDBJ whole genome shotgun (WGS) entry which is preliminary data.</text>
</comment>
<protein>
    <submittedName>
        <fullName evidence="2">LysM domain receptor-like kinase 4</fullName>
    </submittedName>
</protein>
<feature type="region of interest" description="Disordered" evidence="1">
    <location>
        <begin position="1"/>
        <end position="21"/>
    </location>
</feature>
<proteinExistence type="predicted"/>
<keyword evidence="2" id="KW-0675">Receptor</keyword>
<keyword evidence="3" id="KW-1185">Reference proteome</keyword>
<dbReference type="AlphaFoldDB" id="A0A834SFC8"/>
<dbReference type="Proteomes" id="UP000634136">
    <property type="component" value="Unassembled WGS sequence"/>
</dbReference>
<dbReference type="PANTHER" id="PTHR45927:SF10">
    <property type="entry name" value="LYSM-DOMAIN RECEPTOR-LIKE KINASE"/>
    <property type="match status" value="1"/>
</dbReference>